<comment type="subcellular location">
    <subcellularLocation>
        <location evidence="1">Membrane</location>
        <topology evidence="1">Multi-pass membrane protein</topology>
    </subcellularLocation>
</comment>
<feature type="region of interest" description="Disordered" evidence="6">
    <location>
        <begin position="17"/>
        <end position="44"/>
    </location>
</feature>
<evidence type="ECO:0000256" key="7">
    <source>
        <dbReference type="SAM" id="Phobius"/>
    </source>
</evidence>
<protein>
    <submittedName>
        <fullName evidence="9">GtrA-like protein</fullName>
    </submittedName>
</protein>
<sequence>MTDATLNDLHAELSKSGAQQPLAERENSGRGNTFNTSDPTDGVQQSGHGIIALMKRHETLVKYFVIGCTASAIDVLLFLILYNVVGTSALVAHSISVPTSVLFSFFVNTRHNFKTNDYLALRLASFVIVCGIGYVAGYGVIYAAQAMGLDANAGKILSLPFVFVVQYILNSRITFRKFEAAA</sequence>
<dbReference type="PANTHER" id="PTHR38459:SF1">
    <property type="entry name" value="PROPHAGE BACTOPRENOL-LINKED GLUCOSE TRANSLOCASE HOMOLOG"/>
    <property type="match status" value="1"/>
</dbReference>
<reference evidence="10" key="1">
    <citation type="submission" date="2015-09" db="EMBL/GenBank/DDBJ databases">
        <authorList>
            <person name="Rodrigo-Torres L."/>
            <person name="Arahal D.R."/>
        </authorList>
    </citation>
    <scope>NUCLEOTIDE SEQUENCE [LARGE SCALE GENOMIC DNA]</scope>
    <source>
        <strain evidence="10">CECT 4293</strain>
    </source>
</reference>
<evidence type="ECO:0000256" key="2">
    <source>
        <dbReference type="ARBA" id="ARBA00009399"/>
    </source>
</evidence>
<evidence type="ECO:0000256" key="1">
    <source>
        <dbReference type="ARBA" id="ARBA00004141"/>
    </source>
</evidence>
<dbReference type="Pfam" id="PF04138">
    <property type="entry name" value="GtrA_DPMS_TM"/>
    <property type="match status" value="1"/>
</dbReference>
<feature type="compositionally biased region" description="Polar residues" evidence="6">
    <location>
        <begin position="29"/>
        <end position="44"/>
    </location>
</feature>
<evidence type="ECO:0000313" key="9">
    <source>
        <dbReference type="EMBL" id="CUH42779.1"/>
    </source>
</evidence>
<evidence type="ECO:0000259" key="8">
    <source>
        <dbReference type="Pfam" id="PF04138"/>
    </source>
</evidence>
<accession>A0A0P1E5S4</accession>
<keyword evidence="4 7" id="KW-1133">Transmembrane helix</keyword>
<dbReference type="Proteomes" id="UP000050786">
    <property type="component" value="Unassembled WGS sequence"/>
</dbReference>
<evidence type="ECO:0000256" key="5">
    <source>
        <dbReference type="ARBA" id="ARBA00023136"/>
    </source>
</evidence>
<keyword evidence="10" id="KW-1185">Reference proteome</keyword>
<organism evidence="9 10">
    <name type="scientific">Ruegeria atlantica</name>
    <dbReference type="NCBI Taxonomy" id="81569"/>
    <lineage>
        <taxon>Bacteria</taxon>
        <taxon>Pseudomonadati</taxon>
        <taxon>Pseudomonadota</taxon>
        <taxon>Alphaproteobacteria</taxon>
        <taxon>Rhodobacterales</taxon>
        <taxon>Roseobacteraceae</taxon>
        <taxon>Ruegeria</taxon>
    </lineage>
</organism>
<gene>
    <name evidence="9" type="ORF">RUM4293_01668</name>
</gene>
<dbReference type="GO" id="GO:0005886">
    <property type="term" value="C:plasma membrane"/>
    <property type="evidence" value="ECO:0007669"/>
    <property type="project" value="TreeGrafter"/>
</dbReference>
<evidence type="ECO:0000256" key="6">
    <source>
        <dbReference type="SAM" id="MobiDB-lite"/>
    </source>
</evidence>
<dbReference type="PANTHER" id="PTHR38459">
    <property type="entry name" value="PROPHAGE BACTOPRENOL-LINKED GLUCOSE TRANSLOCASE HOMOLOG"/>
    <property type="match status" value="1"/>
</dbReference>
<dbReference type="EMBL" id="CYPS01000028">
    <property type="protein sequence ID" value="CUH42779.1"/>
    <property type="molecule type" value="Genomic_DNA"/>
</dbReference>
<evidence type="ECO:0000313" key="10">
    <source>
        <dbReference type="Proteomes" id="UP000050786"/>
    </source>
</evidence>
<feature type="transmembrane region" description="Helical" evidence="7">
    <location>
        <begin position="63"/>
        <end position="82"/>
    </location>
</feature>
<proteinExistence type="inferred from homology"/>
<dbReference type="InterPro" id="IPR051401">
    <property type="entry name" value="GtrA_CellWall_Glycosyl"/>
</dbReference>
<feature type="transmembrane region" description="Helical" evidence="7">
    <location>
        <begin position="119"/>
        <end position="141"/>
    </location>
</feature>
<keyword evidence="3 7" id="KW-0812">Transmembrane</keyword>
<dbReference type="GO" id="GO:0000271">
    <property type="term" value="P:polysaccharide biosynthetic process"/>
    <property type="evidence" value="ECO:0007669"/>
    <property type="project" value="InterPro"/>
</dbReference>
<dbReference type="RefSeq" id="WP_058272846.1">
    <property type="nucleotide sequence ID" value="NZ_CYPS01000028.1"/>
</dbReference>
<dbReference type="AlphaFoldDB" id="A0A0P1E5S4"/>
<comment type="similarity">
    <text evidence="2">Belongs to the GtrA family.</text>
</comment>
<keyword evidence="5 7" id="KW-0472">Membrane</keyword>
<feature type="domain" description="GtrA/DPMS transmembrane" evidence="8">
    <location>
        <begin position="62"/>
        <end position="175"/>
    </location>
</feature>
<evidence type="ECO:0000256" key="3">
    <source>
        <dbReference type="ARBA" id="ARBA00022692"/>
    </source>
</evidence>
<feature type="transmembrane region" description="Helical" evidence="7">
    <location>
        <begin position="88"/>
        <end position="107"/>
    </location>
</feature>
<name>A0A0P1E5S4_9RHOB</name>
<dbReference type="InterPro" id="IPR007267">
    <property type="entry name" value="GtrA_DPMS_TM"/>
</dbReference>
<feature type="transmembrane region" description="Helical" evidence="7">
    <location>
        <begin position="153"/>
        <end position="169"/>
    </location>
</feature>
<evidence type="ECO:0000256" key="4">
    <source>
        <dbReference type="ARBA" id="ARBA00022989"/>
    </source>
</evidence>